<sequence length="138" mass="15409">MAALQPGVYIIRNCYSGTTLDANTGVGLVIGWSHHGGDTQQWRLSKRNNGWALQYTKDSRYASPSNYARGVVIGLVPEIEFYNITQAEEEDAYKISPCDAPNLVLALHFNSTRDHAPVILWDEGKTRGQTWTLRRIGS</sequence>
<evidence type="ECO:0000313" key="2">
    <source>
        <dbReference type="Proteomes" id="UP000663827"/>
    </source>
</evidence>
<dbReference type="Gene3D" id="2.80.10.50">
    <property type="match status" value="1"/>
</dbReference>
<gene>
    <name evidence="1" type="ORF">RDB_LOCUS58995</name>
</gene>
<accession>A0A8H3HN94</accession>
<proteinExistence type="predicted"/>
<dbReference type="AlphaFoldDB" id="A0A8H3HN94"/>
<name>A0A8H3HN94_9AGAM</name>
<evidence type="ECO:0008006" key="3">
    <source>
        <dbReference type="Google" id="ProtNLM"/>
    </source>
</evidence>
<evidence type="ECO:0000313" key="1">
    <source>
        <dbReference type="EMBL" id="CAE7124853.1"/>
    </source>
</evidence>
<comment type="caution">
    <text evidence="1">The sequence shown here is derived from an EMBL/GenBank/DDBJ whole genome shotgun (WGS) entry which is preliminary data.</text>
</comment>
<dbReference type="Proteomes" id="UP000663827">
    <property type="component" value="Unassembled WGS sequence"/>
</dbReference>
<dbReference type="SUPFAM" id="SSF50370">
    <property type="entry name" value="Ricin B-like lectins"/>
    <property type="match status" value="1"/>
</dbReference>
<protein>
    <recommendedName>
        <fullName evidence="3">Ricin B lectin domain-containing protein</fullName>
    </recommendedName>
</protein>
<reference evidence="1" key="1">
    <citation type="submission" date="2021-01" db="EMBL/GenBank/DDBJ databases">
        <authorList>
            <person name="Kaushik A."/>
        </authorList>
    </citation>
    <scope>NUCLEOTIDE SEQUENCE</scope>
    <source>
        <strain evidence="1">AG5</strain>
    </source>
</reference>
<dbReference type="InterPro" id="IPR035992">
    <property type="entry name" value="Ricin_B-like_lectins"/>
</dbReference>
<dbReference type="EMBL" id="CAJNJQ010001177">
    <property type="protein sequence ID" value="CAE7124853.1"/>
    <property type="molecule type" value="Genomic_DNA"/>
</dbReference>
<organism evidence="1 2">
    <name type="scientific">Rhizoctonia solani</name>
    <dbReference type="NCBI Taxonomy" id="456999"/>
    <lineage>
        <taxon>Eukaryota</taxon>
        <taxon>Fungi</taxon>
        <taxon>Dikarya</taxon>
        <taxon>Basidiomycota</taxon>
        <taxon>Agaricomycotina</taxon>
        <taxon>Agaricomycetes</taxon>
        <taxon>Cantharellales</taxon>
        <taxon>Ceratobasidiaceae</taxon>
        <taxon>Rhizoctonia</taxon>
    </lineage>
</organism>